<sequence length="462" mass="49790">MVGRGRKWKRSHTSHLSSTSRPDNQSGASQDGRSAVVQTFRTRRARLATSALLALTLATTVAACGGDDGGTTADGKIKLTVATFNEFGYEELIEEYNAMQDEVVVEQKKAGTANEHQDNLYTKLAAGSGLSDIEAIEVDWWSALMEQSDAFVDLSDPDVEGRWLDWKSEAATTPEGQLIGYGTDIGPEGMCYRSDLFEKAGLPTDREEVASLFADWDTYFETGREFVDKVPGTAWYDSSGGTAQAMINQTEYSFEDEDNTVIAADNAEVKAVFDAVTGNVADGLTTGLTQWSEDWTASFQNDGFATMACPGWMLGVIEGNADGVEGWDIANVFPGGGGNWGGSYLTVPAQGDHPEEAKALAAWLTAPEQQIKAFEAKGTFPSQVDALDDPALTGSTNAFFNDAPTGEILAERAEAVPFIAHKGPKFADINTAFQQAIQRVDEGKETPDEAWESFLADVERLG</sequence>
<name>A0A4Q2RLE0_9ACTN</name>
<feature type="compositionally biased region" description="Basic residues" evidence="1">
    <location>
        <begin position="1"/>
        <end position="13"/>
    </location>
</feature>
<dbReference type="PANTHER" id="PTHR43649:SF32">
    <property type="entry name" value="SUGAR BINDING SECRETED PROTEIN"/>
    <property type="match status" value="1"/>
</dbReference>
<evidence type="ECO:0000313" key="3">
    <source>
        <dbReference type="Proteomes" id="UP000291838"/>
    </source>
</evidence>
<gene>
    <name evidence="2" type="ORF">EUA06_15750</name>
</gene>
<organism evidence="2 3">
    <name type="scientific">Nocardioides glacieisoli</name>
    <dbReference type="NCBI Taxonomy" id="1168730"/>
    <lineage>
        <taxon>Bacteria</taxon>
        <taxon>Bacillati</taxon>
        <taxon>Actinomycetota</taxon>
        <taxon>Actinomycetes</taxon>
        <taxon>Propionibacteriales</taxon>
        <taxon>Nocardioidaceae</taxon>
        <taxon>Nocardioides</taxon>
    </lineage>
</organism>
<dbReference type="EMBL" id="SDWS01000007">
    <property type="protein sequence ID" value="RYB89591.1"/>
    <property type="molecule type" value="Genomic_DNA"/>
</dbReference>
<evidence type="ECO:0000256" key="1">
    <source>
        <dbReference type="SAM" id="MobiDB-lite"/>
    </source>
</evidence>
<keyword evidence="3" id="KW-1185">Reference proteome</keyword>
<evidence type="ECO:0000313" key="2">
    <source>
        <dbReference type="EMBL" id="RYB89591.1"/>
    </source>
</evidence>
<dbReference type="PANTHER" id="PTHR43649">
    <property type="entry name" value="ARABINOSE-BINDING PROTEIN-RELATED"/>
    <property type="match status" value="1"/>
</dbReference>
<dbReference type="InterPro" id="IPR050490">
    <property type="entry name" value="Bact_solute-bd_prot1"/>
</dbReference>
<comment type="caution">
    <text evidence="2">The sequence shown here is derived from an EMBL/GenBank/DDBJ whole genome shotgun (WGS) entry which is preliminary data.</text>
</comment>
<dbReference type="OrthoDB" id="3226017at2"/>
<feature type="region of interest" description="Disordered" evidence="1">
    <location>
        <begin position="1"/>
        <end position="35"/>
    </location>
</feature>
<accession>A0A4Q2RLE0</accession>
<feature type="compositionally biased region" description="Polar residues" evidence="1">
    <location>
        <begin position="22"/>
        <end position="35"/>
    </location>
</feature>
<dbReference type="AlphaFoldDB" id="A0A4Q2RLE0"/>
<dbReference type="SUPFAM" id="SSF53850">
    <property type="entry name" value="Periplasmic binding protein-like II"/>
    <property type="match status" value="1"/>
</dbReference>
<reference evidence="2 3" key="1">
    <citation type="submission" date="2019-01" db="EMBL/GenBank/DDBJ databases">
        <title>Novel species of Nocardioides.</title>
        <authorList>
            <person name="Liu Q."/>
            <person name="Xin Y.-H."/>
        </authorList>
    </citation>
    <scope>NUCLEOTIDE SEQUENCE [LARGE SCALE GENOMIC DNA]</scope>
    <source>
        <strain evidence="2 3">HLT3-15</strain>
    </source>
</reference>
<protein>
    <submittedName>
        <fullName evidence="2">Extracellular solute-binding protein</fullName>
    </submittedName>
</protein>
<dbReference type="Pfam" id="PF13416">
    <property type="entry name" value="SBP_bac_8"/>
    <property type="match status" value="1"/>
</dbReference>
<dbReference type="Proteomes" id="UP000291838">
    <property type="component" value="Unassembled WGS sequence"/>
</dbReference>
<dbReference type="Gene3D" id="3.40.190.10">
    <property type="entry name" value="Periplasmic binding protein-like II"/>
    <property type="match status" value="1"/>
</dbReference>
<proteinExistence type="predicted"/>
<dbReference type="InterPro" id="IPR006059">
    <property type="entry name" value="SBP"/>
</dbReference>